<dbReference type="InterPro" id="IPR050155">
    <property type="entry name" value="HAD-like_hydrolase_sf"/>
</dbReference>
<keyword evidence="7" id="KW-0378">Hydrolase</keyword>
<dbReference type="EMBL" id="AP015029">
    <property type="protein sequence ID" value="BAW22071.1"/>
    <property type="molecule type" value="Genomic_DNA"/>
</dbReference>
<evidence type="ECO:0000313" key="8">
    <source>
        <dbReference type="Proteomes" id="UP000218731"/>
    </source>
</evidence>
<evidence type="ECO:0000256" key="6">
    <source>
        <dbReference type="ARBA" id="ARBA00023277"/>
    </source>
</evidence>
<comment type="catalytic activity">
    <reaction evidence="1">
        <text>2-phosphoglycolate + H2O = glycolate + phosphate</text>
        <dbReference type="Rhea" id="RHEA:14369"/>
        <dbReference type="ChEBI" id="CHEBI:15377"/>
        <dbReference type="ChEBI" id="CHEBI:29805"/>
        <dbReference type="ChEBI" id="CHEBI:43474"/>
        <dbReference type="ChEBI" id="CHEBI:58033"/>
        <dbReference type="EC" id="3.1.3.18"/>
    </reaction>
</comment>
<dbReference type="SFLD" id="SFLDS00003">
    <property type="entry name" value="Haloacid_Dehalogenase"/>
    <property type="match status" value="1"/>
</dbReference>
<comment type="pathway">
    <text evidence="2">Organic acid metabolism; glycolate biosynthesis; glycolate from 2-phosphoglycolate: step 1/1.</text>
</comment>
<name>A0A1L7N9E9_PSEPU</name>
<dbReference type="EC" id="3.1.3.18" evidence="4"/>
<dbReference type="Gene3D" id="1.10.150.240">
    <property type="entry name" value="Putative phosphatase, domain 2"/>
    <property type="match status" value="1"/>
</dbReference>
<dbReference type="SFLD" id="SFLDG01129">
    <property type="entry name" value="C1.5:_HAD__Beta-PGM__Phosphata"/>
    <property type="match status" value="1"/>
</dbReference>
<dbReference type="RefSeq" id="WP_016485381.1">
    <property type="nucleotide sequence ID" value="NZ_AP015029.1"/>
</dbReference>
<evidence type="ECO:0000256" key="1">
    <source>
        <dbReference type="ARBA" id="ARBA00000830"/>
    </source>
</evidence>
<dbReference type="InterPro" id="IPR023214">
    <property type="entry name" value="HAD_sf"/>
</dbReference>
<dbReference type="GO" id="GO:0008967">
    <property type="term" value="F:phosphoglycolate phosphatase activity"/>
    <property type="evidence" value="ECO:0007669"/>
    <property type="project" value="UniProtKB-EC"/>
</dbReference>
<dbReference type="GO" id="GO:0046872">
    <property type="term" value="F:metal ion binding"/>
    <property type="evidence" value="ECO:0007669"/>
    <property type="project" value="UniProtKB-KW"/>
</dbReference>
<dbReference type="Proteomes" id="UP000218731">
    <property type="component" value="Chromosome 1"/>
</dbReference>
<proteinExistence type="inferred from homology"/>
<dbReference type="InterPro" id="IPR036412">
    <property type="entry name" value="HAD-like_sf"/>
</dbReference>
<dbReference type="Gene3D" id="3.40.50.1000">
    <property type="entry name" value="HAD superfamily/HAD-like"/>
    <property type="match status" value="1"/>
</dbReference>
<keyword evidence="5" id="KW-0479">Metal-binding</keyword>
<keyword evidence="6" id="KW-0119">Carbohydrate metabolism</keyword>
<protein>
    <recommendedName>
        <fullName evidence="4">phosphoglycolate phosphatase</fullName>
        <ecNumber evidence="4">3.1.3.18</ecNumber>
    </recommendedName>
</protein>
<dbReference type="CDD" id="cd01427">
    <property type="entry name" value="HAD_like"/>
    <property type="match status" value="1"/>
</dbReference>
<evidence type="ECO:0000256" key="3">
    <source>
        <dbReference type="ARBA" id="ARBA00006171"/>
    </source>
</evidence>
<gene>
    <name evidence="7" type="ORF">KF715C_ch14980</name>
</gene>
<accession>A0A1L7N9E9</accession>
<dbReference type="AlphaFoldDB" id="A0A1L7N9E9"/>
<evidence type="ECO:0000256" key="4">
    <source>
        <dbReference type="ARBA" id="ARBA00013078"/>
    </source>
</evidence>
<evidence type="ECO:0000256" key="2">
    <source>
        <dbReference type="ARBA" id="ARBA00004818"/>
    </source>
</evidence>
<reference evidence="7 8" key="1">
    <citation type="submission" date="2015-11" db="EMBL/GenBank/DDBJ databases">
        <title>Complete genome sequencing of a biphenyl-degrading bacterium, Pseudomonas putida KF715 (=NBRC110667).</title>
        <authorList>
            <person name="Suenaga H."/>
            <person name="Fujihara N."/>
            <person name="Watanabe T."/>
            <person name="Hirose J."/>
            <person name="Kimura N."/>
            <person name="Yamazoe A."/>
            <person name="Hosoyama A."/>
            <person name="Shimodaira J."/>
            <person name="Furukawa K."/>
        </authorList>
    </citation>
    <scope>NUCLEOTIDE SEQUENCE [LARGE SCALE GENOMIC DNA]</scope>
    <source>
        <strain evidence="7 8">KF715</strain>
    </source>
</reference>
<dbReference type="InterPro" id="IPR023198">
    <property type="entry name" value="PGP-like_dom2"/>
</dbReference>
<evidence type="ECO:0000313" key="7">
    <source>
        <dbReference type="EMBL" id="BAW22071.1"/>
    </source>
</evidence>
<sequence>MKNPPLHPASYSTLVFDCDGVLLDSNKVKTQAFYEAALPYGATAAQALADYHVANGGVSRYKKFSYFLENIAPVQVEGVTLEQLLDCYAKHVRNGLLSCAVADGLRELRDKTPNTRWLIVSGGDQAELREIFAHRNLDTLFDGGIFGSPDIKEDILAREQGSGNITSPALFIGDSKYDYKAAREASIDFVFMSDWSEVTNWKEWCMENDIYSLANISSLNTFRAQPALAQCHEGLS</sequence>
<dbReference type="SUPFAM" id="SSF56784">
    <property type="entry name" value="HAD-like"/>
    <property type="match status" value="1"/>
</dbReference>
<dbReference type="PANTHER" id="PTHR43434">
    <property type="entry name" value="PHOSPHOGLYCOLATE PHOSPHATASE"/>
    <property type="match status" value="1"/>
</dbReference>
<dbReference type="GO" id="GO:0006281">
    <property type="term" value="P:DNA repair"/>
    <property type="evidence" value="ECO:0007669"/>
    <property type="project" value="TreeGrafter"/>
</dbReference>
<evidence type="ECO:0000256" key="5">
    <source>
        <dbReference type="ARBA" id="ARBA00022723"/>
    </source>
</evidence>
<comment type="similarity">
    <text evidence="3">Belongs to the HAD-like hydrolase superfamily. CbbY/CbbZ/Gph/YieH family.</text>
</comment>
<dbReference type="PANTHER" id="PTHR43434:SF1">
    <property type="entry name" value="PHOSPHOGLYCOLATE PHOSPHATASE"/>
    <property type="match status" value="1"/>
</dbReference>
<dbReference type="Pfam" id="PF00702">
    <property type="entry name" value="Hydrolase"/>
    <property type="match status" value="1"/>
</dbReference>
<organism evidence="7 8">
    <name type="scientific">Pseudomonas putida</name>
    <name type="common">Arthrobacter siderocapsulatus</name>
    <dbReference type="NCBI Taxonomy" id="303"/>
    <lineage>
        <taxon>Bacteria</taxon>
        <taxon>Pseudomonadati</taxon>
        <taxon>Pseudomonadota</taxon>
        <taxon>Gammaproteobacteria</taxon>
        <taxon>Pseudomonadales</taxon>
        <taxon>Pseudomonadaceae</taxon>
        <taxon>Pseudomonas</taxon>
    </lineage>
</organism>